<dbReference type="NCBIfam" id="TIGR03831">
    <property type="entry name" value="YgiT_finger"/>
    <property type="match status" value="1"/>
</dbReference>
<dbReference type="CDD" id="cd12870">
    <property type="entry name" value="MqsA"/>
    <property type="match status" value="1"/>
</dbReference>
<protein>
    <submittedName>
        <fullName evidence="1">YgiT-type zinc finger protein</fullName>
    </submittedName>
</protein>
<accession>A0A6P1WBG4</accession>
<name>A0A6P1WBG4_9BACT</name>
<gene>
    <name evidence="1" type="ORF">GJR95_07180</name>
</gene>
<dbReference type="EMBL" id="CP045997">
    <property type="protein sequence ID" value="QHW01221.1"/>
    <property type="molecule type" value="Genomic_DNA"/>
</dbReference>
<dbReference type="InterPro" id="IPR022453">
    <property type="entry name" value="Znf_MqsA-type"/>
</dbReference>
<sequence length="67" mass="7419">MCGGEKEAGHTTFSVDLGDGLVVVRHVPATVCNQCVEEWIDNKTAQQLETIVEEARQKKHQLEVLSL</sequence>
<evidence type="ECO:0000313" key="2">
    <source>
        <dbReference type="Proteomes" id="UP000464577"/>
    </source>
</evidence>
<dbReference type="Proteomes" id="UP000464577">
    <property type="component" value="Chromosome"/>
</dbReference>
<keyword evidence="2" id="KW-1185">Reference proteome</keyword>
<dbReference type="AlphaFoldDB" id="A0A6P1WBG4"/>
<reference evidence="1 2" key="1">
    <citation type="submission" date="2019-11" db="EMBL/GenBank/DDBJ databases">
        <title>Spirosoma endbachense sp. nov., isolated from a natural salt meadow.</title>
        <authorList>
            <person name="Rojas J."/>
            <person name="Ambika Manirajan B."/>
            <person name="Ratering S."/>
            <person name="Suarez C."/>
            <person name="Geissler-Plaum R."/>
            <person name="Schnell S."/>
        </authorList>
    </citation>
    <scope>NUCLEOTIDE SEQUENCE [LARGE SCALE GENOMIC DNA]</scope>
    <source>
        <strain evidence="1 2">I-24</strain>
    </source>
</reference>
<dbReference type="Gene3D" id="3.10.20.860">
    <property type="match status" value="1"/>
</dbReference>
<organism evidence="1 2">
    <name type="scientific">Spirosoma endbachense</name>
    <dbReference type="NCBI Taxonomy" id="2666025"/>
    <lineage>
        <taxon>Bacteria</taxon>
        <taxon>Pseudomonadati</taxon>
        <taxon>Bacteroidota</taxon>
        <taxon>Cytophagia</taxon>
        <taxon>Cytophagales</taxon>
        <taxon>Cytophagaceae</taxon>
        <taxon>Spirosoma</taxon>
    </lineage>
</organism>
<evidence type="ECO:0000313" key="1">
    <source>
        <dbReference type="EMBL" id="QHW01221.1"/>
    </source>
</evidence>
<proteinExistence type="predicted"/>
<dbReference type="KEGG" id="senf:GJR95_07180"/>